<feature type="compositionally biased region" description="Polar residues" evidence="1">
    <location>
        <begin position="30"/>
        <end position="45"/>
    </location>
</feature>
<comment type="caution">
    <text evidence="2">The sequence shown here is derived from an EMBL/GenBank/DDBJ whole genome shotgun (WGS) entry which is preliminary data.</text>
</comment>
<protein>
    <submittedName>
        <fullName evidence="2">Uncharacterized protein</fullName>
    </submittedName>
</protein>
<feature type="compositionally biased region" description="Basic and acidic residues" evidence="1">
    <location>
        <begin position="55"/>
        <end position="68"/>
    </location>
</feature>
<dbReference type="AlphaFoldDB" id="A0A4Z0MI08"/>
<evidence type="ECO:0000256" key="1">
    <source>
        <dbReference type="SAM" id="MobiDB-lite"/>
    </source>
</evidence>
<accession>A0A4Z0MI08</accession>
<dbReference type="OrthoDB" id="885184at2"/>
<feature type="compositionally biased region" description="Polar residues" evidence="1">
    <location>
        <begin position="1"/>
        <end position="13"/>
    </location>
</feature>
<reference evidence="2 3" key="1">
    <citation type="submission" date="2019-04" db="EMBL/GenBank/DDBJ databases">
        <authorList>
            <person name="Feng G."/>
            <person name="Zhang J."/>
            <person name="Zhu H."/>
        </authorList>
    </citation>
    <scope>NUCLEOTIDE SEQUENCE [LARGE SCALE GENOMIC DNA]</scope>
    <source>
        <strain evidence="2 3">JCM 19491</strain>
    </source>
</reference>
<dbReference type="Proteomes" id="UP000298284">
    <property type="component" value="Unassembled WGS sequence"/>
</dbReference>
<organism evidence="2 3">
    <name type="scientific">Hymenobacter wooponensis</name>
    <dbReference type="NCBI Taxonomy" id="1525360"/>
    <lineage>
        <taxon>Bacteria</taxon>
        <taxon>Pseudomonadati</taxon>
        <taxon>Bacteroidota</taxon>
        <taxon>Cytophagia</taxon>
        <taxon>Cytophagales</taxon>
        <taxon>Hymenobacteraceae</taxon>
        <taxon>Hymenobacter</taxon>
    </lineage>
</organism>
<dbReference type="RefSeq" id="WP_135531917.1">
    <property type="nucleotide sequence ID" value="NZ_SRKZ01000005.1"/>
</dbReference>
<dbReference type="EMBL" id="SRKZ01000005">
    <property type="protein sequence ID" value="TGD78928.1"/>
    <property type="molecule type" value="Genomic_DNA"/>
</dbReference>
<name>A0A4Z0MI08_9BACT</name>
<evidence type="ECO:0000313" key="3">
    <source>
        <dbReference type="Proteomes" id="UP000298284"/>
    </source>
</evidence>
<feature type="region of interest" description="Disordered" evidence="1">
    <location>
        <begin position="1"/>
        <end position="81"/>
    </location>
</feature>
<evidence type="ECO:0000313" key="2">
    <source>
        <dbReference type="EMBL" id="TGD78928.1"/>
    </source>
</evidence>
<gene>
    <name evidence="2" type="ORF">EU557_18320</name>
</gene>
<keyword evidence="3" id="KW-1185">Reference proteome</keyword>
<sequence>MANQSKKQASQDQPGDPLFNLKHAQAESELIQNTGGLGPSTNVYITTDEDDAIDEGPRDKQGNRRGDNDSPEVGSAAGSHK</sequence>
<proteinExistence type="predicted"/>